<organism evidence="5 6">
    <name type="scientific">Lacihabitans soyangensis</name>
    <dbReference type="NCBI Taxonomy" id="869394"/>
    <lineage>
        <taxon>Bacteria</taxon>
        <taxon>Pseudomonadati</taxon>
        <taxon>Bacteroidota</taxon>
        <taxon>Cytophagia</taxon>
        <taxon>Cytophagales</taxon>
        <taxon>Leadbetterellaceae</taxon>
        <taxon>Lacihabitans</taxon>
    </lineage>
</organism>
<accession>A0AAE3H4U5</accession>
<gene>
    <name evidence="5" type="primary">gldM</name>
    <name evidence="5" type="ORF">EGI31_08715</name>
</gene>
<dbReference type="Pfam" id="PF21602">
    <property type="entry name" value="GldM_3rd"/>
    <property type="match status" value="1"/>
</dbReference>
<comment type="caution">
    <text evidence="5">The sequence shown here is derived from an EMBL/GenBank/DDBJ whole genome shotgun (WGS) entry which is preliminary data.</text>
</comment>
<dbReference type="InterPro" id="IPR048406">
    <property type="entry name" value="GldM_Ig-like-2"/>
</dbReference>
<proteinExistence type="predicted"/>
<evidence type="ECO:0000259" key="3">
    <source>
        <dbReference type="Pfam" id="PF21601"/>
    </source>
</evidence>
<name>A0AAE3H4U5_9BACT</name>
<sequence length="530" mass="57451">MAGGKESPRQKMINMMYLVLTAMLALQVSNAILQKFVLLNLSLEQANSAADNSNNRTLAAMNEAVEKAGGKPEYRQLYNNATVVRKKTADLIKYIEGLKSIIIQDAGGGIQEGAIKNLAEEEKVANIFVKNKKGYELKGKLNEYVAEIQKFAPNIKFVSLALDAKDDNGMKNTDAITRSKDFAELMFAQTPVPAALAGLSQKQSEIRRYESEILDYLASQVGAKEIKFDKIFAVVIPDSRTVVAGQTYKAEIAIGAYSSAITPTISINGSGLPVKEGKGTYEVRTSGGNFDANGQMKRSYVATVSYPKPDGTRETVTQEEEYTVLKPSVEIMSQSMPALYFKCANRIQTSSPGLRDLFKPTFSGSGAEFIPGGGGKVTIVPNLAKVNLQVNNDGIALGSFAFQVRKVPKPTIIATANGTRVSDDVSKRGLPASQVRVINVNALADEDFKATNPEDATFRVASFNIYLASGTRPKGKLENQSGNVNVGSLAQQAEPGDRYLITINKVQRKNFKGEIEDVPVGEMSFTIPLR</sequence>
<feature type="domain" description="Gliding motility-associated protein GldM C-terminal" evidence="1">
    <location>
        <begin position="408"/>
        <end position="528"/>
    </location>
</feature>
<feature type="domain" description="Gliding motility-associated protein GldM N-terminal" evidence="2">
    <location>
        <begin position="32"/>
        <end position="219"/>
    </location>
</feature>
<dbReference type="InterPro" id="IPR022720">
    <property type="entry name" value="Motility-assoc_prot_GldM_N"/>
</dbReference>
<feature type="domain" description="Gliding motility-associated protein GldM first immunoglobulin-like" evidence="3">
    <location>
        <begin position="222"/>
        <end position="326"/>
    </location>
</feature>
<dbReference type="NCBIfam" id="TIGR03517">
    <property type="entry name" value="GldM_gliding"/>
    <property type="match status" value="1"/>
</dbReference>
<feature type="domain" description="Gliding motility-associated protein GldM second immunoglobulin-like" evidence="4">
    <location>
        <begin position="328"/>
        <end position="405"/>
    </location>
</feature>
<dbReference type="InterPro" id="IPR048405">
    <property type="entry name" value="GldM_Ig-like-1"/>
</dbReference>
<dbReference type="InterPro" id="IPR019859">
    <property type="entry name" value="Motility-assoc_prot_GldM"/>
</dbReference>
<evidence type="ECO:0000313" key="6">
    <source>
        <dbReference type="Proteomes" id="UP001204144"/>
    </source>
</evidence>
<dbReference type="EMBL" id="RJUF01000019">
    <property type="protein sequence ID" value="MCP9763035.1"/>
    <property type="molecule type" value="Genomic_DNA"/>
</dbReference>
<reference evidence="5 6" key="1">
    <citation type="submission" date="2018-11" db="EMBL/GenBank/DDBJ databases">
        <title>Novel bacteria species description.</title>
        <authorList>
            <person name="Han J.-H."/>
        </authorList>
    </citation>
    <scope>NUCLEOTIDE SEQUENCE [LARGE SCALE GENOMIC DNA]</scope>
    <source>
        <strain evidence="5 6">KCTC23259</strain>
    </source>
</reference>
<dbReference type="AlphaFoldDB" id="A0AAE3H4U5"/>
<dbReference type="RefSeq" id="WP_255036822.1">
    <property type="nucleotide sequence ID" value="NZ_RJUF01000019.1"/>
</dbReference>
<evidence type="ECO:0000259" key="2">
    <source>
        <dbReference type="Pfam" id="PF12081"/>
    </source>
</evidence>
<dbReference type="InterPro" id="IPR022719">
    <property type="entry name" value="Motility-assoc_prot_GldM_C"/>
</dbReference>
<evidence type="ECO:0000259" key="4">
    <source>
        <dbReference type="Pfam" id="PF21602"/>
    </source>
</evidence>
<dbReference type="Pfam" id="PF12081">
    <property type="entry name" value="GldM_1st"/>
    <property type="match status" value="1"/>
</dbReference>
<dbReference type="Pfam" id="PF21601">
    <property type="entry name" value="GldM_2nd"/>
    <property type="match status" value="1"/>
</dbReference>
<keyword evidence="6" id="KW-1185">Reference proteome</keyword>
<evidence type="ECO:0000259" key="1">
    <source>
        <dbReference type="Pfam" id="PF12080"/>
    </source>
</evidence>
<protein>
    <submittedName>
        <fullName evidence="5">Gliding motility protein GldM</fullName>
    </submittedName>
</protein>
<evidence type="ECO:0000313" key="5">
    <source>
        <dbReference type="EMBL" id="MCP9763035.1"/>
    </source>
</evidence>
<dbReference type="Proteomes" id="UP001204144">
    <property type="component" value="Unassembled WGS sequence"/>
</dbReference>
<dbReference type="Pfam" id="PF12080">
    <property type="entry name" value="GldM_4th"/>
    <property type="match status" value="1"/>
</dbReference>